<feature type="transmembrane region" description="Helical" evidence="1">
    <location>
        <begin position="20"/>
        <end position="39"/>
    </location>
</feature>
<gene>
    <name evidence="2" type="ORF">C942_01142</name>
</gene>
<organism evidence="2 3">
    <name type="scientific">Photobacterium marinum</name>
    <dbReference type="NCBI Taxonomy" id="1056511"/>
    <lineage>
        <taxon>Bacteria</taxon>
        <taxon>Pseudomonadati</taxon>
        <taxon>Pseudomonadota</taxon>
        <taxon>Gammaproteobacteria</taxon>
        <taxon>Vibrionales</taxon>
        <taxon>Vibrionaceae</taxon>
        <taxon>Photobacterium</taxon>
    </lineage>
</organism>
<keyword evidence="1" id="KW-0812">Transmembrane</keyword>
<sequence length="144" mass="16596">MPTTIASFVDSELIPSRLSVAALVVLYSGAALLLFFLWLRADIPFVIVLFCFDLLLHENLALLTYCYAQQGRLVISRGGEIRWQMQKWHIKQVKIRNRFFLLLRISNLADSRWLLIGRDSCDEATYRALSLLCFNSVTFLPPKE</sequence>
<keyword evidence="1" id="KW-1133">Transmembrane helix</keyword>
<keyword evidence="3" id="KW-1185">Reference proteome</keyword>
<evidence type="ECO:0000256" key="1">
    <source>
        <dbReference type="SAM" id="Phobius"/>
    </source>
</evidence>
<name>L8JCV2_9GAMM</name>
<dbReference type="RefSeq" id="WP_007466369.1">
    <property type="nucleotide sequence ID" value="NZ_AMZO01000019.1"/>
</dbReference>
<comment type="caution">
    <text evidence="2">The sequence shown here is derived from an EMBL/GenBank/DDBJ whole genome shotgun (WGS) entry which is preliminary data.</text>
</comment>
<feature type="transmembrane region" description="Helical" evidence="1">
    <location>
        <begin position="45"/>
        <end position="68"/>
    </location>
</feature>
<keyword evidence="1" id="KW-0472">Membrane</keyword>
<dbReference type="Proteomes" id="UP000011134">
    <property type="component" value="Unassembled WGS sequence"/>
</dbReference>
<dbReference type="EMBL" id="AMZO01000019">
    <property type="protein sequence ID" value="ELR65354.1"/>
    <property type="molecule type" value="Genomic_DNA"/>
</dbReference>
<proteinExistence type="predicted"/>
<dbReference type="InterPro" id="IPR009883">
    <property type="entry name" value="YgfX"/>
</dbReference>
<dbReference type="Pfam" id="PF07254">
    <property type="entry name" value="Cpta_toxin"/>
    <property type="match status" value="1"/>
</dbReference>
<dbReference type="AlphaFoldDB" id="L8JCV2"/>
<protein>
    <submittedName>
        <fullName evidence="2">Putative cell shape-determining protein</fullName>
    </submittedName>
</protein>
<evidence type="ECO:0000313" key="2">
    <source>
        <dbReference type="EMBL" id="ELR65354.1"/>
    </source>
</evidence>
<dbReference type="PATRIC" id="fig|1056511.3.peg.2635"/>
<accession>L8JCV2</accession>
<dbReference type="OrthoDB" id="5824408at2"/>
<reference evidence="2 3" key="1">
    <citation type="submission" date="2012-12" db="EMBL/GenBank/DDBJ databases">
        <title>Genome Assembly of Photobacterium sp. AK15.</title>
        <authorList>
            <person name="Khatri I."/>
            <person name="Vaidya B."/>
            <person name="Srinivas T.N.R."/>
            <person name="Subramanian S."/>
            <person name="Pinnaka A."/>
        </authorList>
    </citation>
    <scope>NUCLEOTIDE SEQUENCE [LARGE SCALE GENOMIC DNA]</scope>
    <source>
        <strain evidence="2 3">AK15</strain>
    </source>
</reference>
<evidence type="ECO:0000313" key="3">
    <source>
        <dbReference type="Proteomes" id="UP000011134"/>
    </source>
</evidence>